<evidence type="ECO:0000313" key="3">
    <source>
        <dbReference type="Proteomes" id="UP001162131"/>
    </source>
</evidence>
<dbReference type="Proteomes" id="UP001162131">
    <property type="component" value="Unassembled WGS sequence"/>
</dbReference>
<protein>
    <recommendedName>
        <fullName evidence="4">MORN repeat protein</fullName>
    </recommendedName>
</protein>
<evidence type="ECO:0008006" key="4">
    <source>
        <dbReference type="Google" id="ProtNLM"/>
    </source>
</evidence>
<organism evidence="2 3">
    <name type="scientific">Blepharisma stoltei</name>
    <dbReference type="NCBI Taxonomy" id="1481888"/>
    <lineage>
        <taxon>Eukaryota</taxon>
        <taxon>Sar</taxon>
        <taxon>Alveolata</taxon>
        <taxon>Ciliophora</taxon>
        <taxon>Postciliodesmatophora</taxon>
        <taxon>Heterotrichea</taxon>
        <taxon>Heterotrichida</taxon>
        <taxon>Blepharismidae</taxon>
        <taxon>Blepharisma</taxon>
    </lineage>
</organism>
<dbReference type="AlphaFoldDB" id="A0AAU9JV57"/>
<proteinExistence type="predicted"/>
<reference evidence="2" key="1">
    <citation type="submission" date="2021-09" db="EMBL/GenBank/DDBJ databases">
        <authorList>
            <consortium name="AG Swart"/>
            <person name="Singh M."/>
            <person name="Singh A."/>
            <person name="Seah K."/>
            <person name="Emmerich C."/>
        </authorList>
    </citation>
    <scope>NUCLEOTIDE SEQUENCE</scope>
    <source>
        <strain evidence="2">ATCC30299</strain>
    </source>
</reference>
<accession>A0AAU9JV57</accession>
<dbReference type="Pfam" id="PF02493">
    <property type="entry name" value="MORN"/>
    <property type="match status" value="9"/>
</dbReference>
<dbReference type="PANTHER" id="PTHR23084">
    <property type="entry name" value="PHOSPHATIDYLINOSITOL-4-PHOSPHATE 5-KINASE RELATED"/>
    <property type="match status" value="1"/>
</dbReference>
<evidence type="ECO:0000256" key="1">
    <source>
        <dbReference type="ARBA" id="ARBA00022737"/>
    </source>
</evidence>
<keyword evidence="1" id="KW-0677">Repeat</keyword>
<dbReference type="SUPFAM" id="SSF82185">
    <property type="entry name" value="Histone H3 K4-specific methyltransferase SET7/9 N-terminal domain"/>
    <property type="match status" value="3"/>
</dbReference>
<keyword evidence="3" id="KW-1185">Reference proteome</keyword>
<sequence>MGNYCACLAEKPTEVKTMKTDLTNSKAKTEAESEDFEMVISNITITPTPKDIGRYLLKTAAKGYMEKKDLIEEEDEDFPFENFKEPISKLLSSNVQYIENRYGEFAFPDIKIDSNDVEYKSAVILEDGSVYEGEWDLKTLKPHGKGILIDKNGTKYVGFFRQGKKDQYGRTICSDGKMYEGKFKHGKPIGKGLLVNENGEEFKGKCDSGFPNGKGIFKYSNGDVVDGEFTNGRIHGYAKLTKSDGSFYEGEFKDNHIERKGFYKWSNGNQYNGEWINGKMTGFGEFKFNDGKRYVGEFYRDIRNGYGEFFWPDGRIYKGNWVNGKQDGIGEFTFTDVKTKLDKTMKGEWVKGKRVKWL</sequence>
<evidence type="ECO:0000313" key="2">
    <source>
        <dbReference type="EMBL" id="CAG9330735.1"/>
    </source>
</evidence>
<gene>
    <name evidence="2" type="ORF">BSTOLATCC_MIC52151</name>
</gene>
<dbReference type="PANTHER" id="PTHR23084:SF263">
    <property type="entry name" value="MORN REPEAT-CONTAINING PROTEIN 1"/>
    <property type="match status" value="1"/>
</dbReference>
<comment type="caution">
    <text evidence="2">The sequence shown here is derived from an EMBL/GenBank/DDBJ whole genome shotgun (WGS) entry which is preliminary data.</text>
</comment>
<dbReference type="EMBL" id="CAJZBQ010000052">
    <property type="protein sequence ID" value="CAG9330735.1"/>
    <property type="molecule type" value="Genomic_DNA"/>
</dbReference>
<dbReference type="InterPro" id="IPR003409">
    <property type="entry name" value="MORN"/>
</dbReference>
<dbReference type="SMART" id="SM00698">
    <property type="entry name" value="MORN"/>
    <property type="match status" value="8"/>
</dbReference>
<dbReference type="Gene3D" id="2.20.110.10">
    <property type="entry name" value="Histone H3 K4-specific methyltransferase SET7/9 N-terminal domain"/>
    <property type="match status" value="4"/>
</dbReference>
<name>A0AAU9JV57_9CILI</name>